<evidence type="ECO:0000259" key="1">
    <source>
        <dbReference type="SMART" id="SM00953"/>
    </source>
</evidence>
<evidence type="ECO:0000313" key="3">
    <source>
        <dbReference type="Proteomes" id="UP000267289"/>
    </source>
</evidence>
<organism evidence="2 3">
    <name type="scientific">Mycobacterium innocens</name>
    <dbReference type="NCBI Taxonomy" id="2341083"/>
    <lineage>
        <taxon>Bacteria</taxon>
        <taxon>Bacillati</taxon>
        <taxon>Actinomycetota</taxon>
        <taxon>Actinomycetes</taxon>
        <taxon>Mycobacteriales</taxon>
        <taxon>Mycobacteriaceae</taxon>
        <taxon>Mycobacterium</taxon>
    </lineage>
</organism>
<dbReference type="SMART" id="SM00953">
    <property type="entry name" value="RES"/>
    <property type="match status" value="1"/>
</dbReference>
<proteinExistence type="predicted"/>
<dbReference type="Proteomes" id="UP000267289">
    <property type="component" value="Unassembled WGS sequence"/>
</dbReference>
<gene>
    <name evidence="2" type="ORF">LAUMK13_01206</name>
</gene>
<dbReference type="AlphaFoldDB" id="A0A498PUK8"/>
<sequence length="216" mass="23784">MSDAPTLPEPPPPDGLREIGIRDDEVWRIDTTEIWWRVHRTEGVHVLAWNEFRHFGPVLRFDPHPPPPAEHADKAVWYAASTPGAALAEAFQVDRTIDRRRGQPYLTGLAFTHPLTVLDLATDSEGAWATRAGGTFAISTAAHAITQQWARAIVEAFPDLDGVRYNSRFAGNPCVALFMAAHSAMPMQPVVSLPLTHPDLGSRLAGAARRIGYRVI</sequence>
<dbReference type="Pfam" id="PF08808">
    <property type="entry name" value="RES"/>
    <property type="match status" value="1"/>
</dbReference>
<protein>
    <recommendedName>
        <fullName evidence="1">RES domain-containing protein</fullName>
    </recommendedName>
</protein>
<feature type="domain" description="RES" evidence="1">
    <location>
        <begin position="61"/>
        <end position="192"/>
    </location>
</feature>
<accession>A0A498PUK8</accession>
<reference evidence="2 3" key="1">
    <citation type="submission" date="2018-09" db="EMBL/GenBank/DDBJ databases">
        <authorList>
            <person name="Tagini F."/>
        </authorList>
    </citation>
    <scope>NUCLEOTIDE SEQUENCE [LARGE SCALE GENOMIC DNA]</scope>
    <source>
        <strain evidence="2 3">MK13</strain>
    </source>
</reference>
<name>A0A498PUK8_9MYCO</name>
<keyword evidence="3" id="KW-1185">Reference proteome</keyword>
<dbReference type="InterPro" id="IPR014914">
    <property type="entry name" value="RES_dom"/>
</dbReference>
<evidence type="ECO:0000313" key="2">
    <source>
        <dbReference type="EMBL" id="VBA36519.1"/>
    </source>
</evidence>
<dbReference type="EMBL" id="UPHQ01000049">
    <property type="protein sequence ID" value="VBA36519.1"/>
    <property type="molecule type" value="Genomic_DNA"/>
</dbReference>